<dbReference type="Gene3D" id="3.10.450.10">
    <property type="match status" value="1"/>
</dbReference>
<reference evidence="4 5" key="1">
    <citation type="journal article" date="2015" name="Genome Biol. Evol.">
        <title>Comparative Genomics of a Bacterivorous Green Alga Reveals Evolutionary Causalities and Consequences of Phago-Mixotrophic Mode of Nutrition.</title>
        <authorList>
            <person name="Burns J.A."/>
            <person name="Paasch A."/>
            <person name="Narechania A."/>
            <person name="Kim E."/>
        </authorList>
    </citation>
    <scope>NUCLEOTIDE SEQUENCE [LARGE SCALE GENOMIC DNA]</scope>
    <source>
        <strain evidence="4 5">PLY_AMNH</strain>
    </source>
</reference>
<comment type="caution">
    <text evidence="4">The sequence shown here is derived from an EMBL/GenBank/DDBJ whole genome shotgun (WGS) entry which is preliminary data.</text>
</comment>
<sequence>MMPWSKILLLISFILYDQVACSGSFSSVEIDDSIREAAAFSVSQFASTSHSTDRLILGRIFAAEKQVVAGIKYAIELEILGEGKSYLMAMTVYKALDEHMELVETSRLFSVSSAHTDALGFEHGKESGAGGFKRANAGDKDVRAAAVEYARHIEGLEKDATLLICKADLMSVNGVMYRLKIGITDCQSSHVRSGVVYQDPEGKLRVTQGAHSATLRPVAHKLFATE</sequence>
<dbReference type="AlphaFoldDB" id="A0AAE0GL70"/>
<keyword evidence="5" id="KW-1185">Reference proteome</keyword>
<evidence type="ECO:0000313" key="4">
    <source>
        <dbReference type="EMBL" id="KAK3280104.1"/>
    </source>
</evidence>
<proteinExistence type="predicted"/>
<name>A0AAE0GL70_9CHLO</name>
<evidence type="ECO:0000256" key="1">
    <source>
        <dbReference type="ARBA" id="ARBA00022704"/>
    </source>
</evidence>
<dbReference type="InterPro" id="IPR046350">
    <property type="entry name" value="Cystatin_sf"/>
</dbReference>
<dbReference type="Pfam" id="PF00031">
    <property type="entry name" value="Cystatin"/>
    <property type="match status" value="1"/>
</dbReference>
<keyword evidence="2" id="KW-0732">Signal</keyword>
<feature type="signal peptide" evidence="2">
    <location>
        <begin position="1"/>
        <end position="21"/>
    </location>
</feature>
<evidence type="ECO:0000313" key="5">
    <source>
        <dbReference type="Proteomes" id="UP001190700"/>
    </source>
</evidence>
<evidence type="ECO:0000259" key="3">
    <source>
        <dbReference type="Pfam" id="PF00031"/>
    </source>
</evidence>
<dbReference type="GO" id="GO:0004869">
    <property type="term" value="F:cysteine-type endopeptidase inhibitor activity"/>
    <property type="evidence" value="ECO:0007669"/>
    <property type="project" value="UniProtKB-KW"/>
</dbReference>
<dbReference type="EMBL" id="LGRX02004535">
    <property type="protein sequence ID" value="KAK3280104.1"/>
    <property type="molecule type" value="Genomic_DNA"/>
</dbReference>
<gene>
    <name evidence="4" type="ORF">CYMTET_12045</name>
</gene>
<dbReference type="SUPFAM" id="SSF54403">
    <property type="entry name" value="Cystatin/monellin"/>
    <property type="match status" value="1"/>
</dbReference>
<feature type="domain" description="Cystatin" evidence="3">
    <location>
        <begin position="32"/>
        <end position="79"/>
    </location>
</feature>
<evidence type="ECO:0000256" key="2">
    <source>
        <dbReference type="SAM" id="SignalP"/>
    </source>
</evidence>
<accession>A0AAE0GL70</accession>
<feature type="chain" id="PRO_5042070860" description="Cystatin domain-containing protein" evidence="2">
    <location>
        <begin position="22"/>
        <end position="226"/>
    </location>
</feature>
<keyword evidence="1" id="KW-0646">Protease inhibitor</keyword>
<dbReference type="InterPro" id="IPR000010">
    <property type="entry name" value="Cystatin_dom"/>
</dbReference>
<dbReference type="CDD" id="cd00042">
    <property type="entry name" value="CY"/>
    <property type="match status" value="1"/>
</dbReference>
<dbReference type="InterPro" id="IPR018073">
    <property type="entry name" value="Prot_inh_cystat_CS"/>
</dbReference>
<protein>
    <recommendedName>
        <fullName evidence="3">Cystatin domain-containing protein</fullName>
    </recommendedName>
</protein>
<dbReference type="PROSITE" id="PS00287">
    <property type="entry name" value="CYSTATIN"/>
    <property type="match status" value="1"/>
</dbReference>
<keyword evidence="1" id="KW-0789">Thiol protease inhibitor</keyword>
<dbReference type="Proteomes" id="UP001190700">
    <property type="component" value="Unassembled WGS sequence"/>
</dbReference>
<organism evidence="4 5">
    <name type="scientific">Cymbomonas tetramitiformis</name>
    <dbReference type="NCBI Taxonomy" id="36881"/>
    <lineage>
        <taxon>Eukaryota</taxon>
        <taxon>Viridiplantae</taxon>
        <taxon>Chlorophyta</taxon>
        <taxon>Pyramimonadophyceae</taxon>
        <taxon>Pyramimonadales</taxon>
        <taxon>Pyramimonadaceae</taxon>
        <taxon>Cymbomonas</taxon>
    </lineage>
</organism>